<dbReference type="GO" id="GO:0103039">
    <property type="term" value="F:protein methylthiotransferase activity"/>
    <property type="evidence" value="ECO:0007669"/>
    <property type="project" value="UniProtKB-EC"/>
</dbReference>
<dbReference type="EC" id="2.8.4.4" evidence="8"/>
<keyword evidence="12" id="KW-0689">Ribosomal protein</keyword>
<dbReference type="PROSITE" id="PS01278">
    <property type="entry name" value="MTTASE_RADICAL"/>
    <property type="match status" value="1"/>
</dbReference>
<evidence type="ECO:0000256" key="5">
    <source>
        <dbReference type="ARBA" id="ARBA00022723"/>
    </source>
</evidence>
<dbReference type="EMBL" id="FQXP01000003">
    <property type="protein sequence ID" value="SHH43154.1"/>
    <property type="molecule type" value="Genomic_DNA"/>
</dbReference>
<evidence type="ECO:0000259" key="11">
    <source>
        <dbReference type="PROSITE" id="PS51918"/>
    </source>
</evidence>
<protein>
    <recommendedName>
        <fullName evidence="8">Ribosomal protein uS12 methylthiotransferase RimO</fullName>
        <shortName evidence="8">uS12 MTTase</shortName>
        <shortName evidence="8">uS12 methylthiotransferase</shortName>
        <ecNumber evidence="8">2.8.4.4</ecNumber>
    </recommendedName>
    <alternativeName>
        <fullName evidence="8">Ribosomal protein uS12 (aspartate-C(3))-methylthiotransferase</fullName>
    </alternativeName>
    <alternativeName>
        <fullName evidence="8">Ribosome maturation factor RimO</fullName>
    </alternativeName>
</protein>
<dbReference type="OrthoDB" id="9805215at2"/>
<dbReference type="SFLD" id="SFLDG01082">
    <property type="entry name" value="B12-binding_domain_containing"/>
    <property type="match status" value="1"/>
</dbReference>
<evidence type="ECO:0000256" key="2">
    <source>
        <dbReference type="ARBA" id="ARBA00022490"/>
    </source>
</evidence>
<dbReference type="Pfam" id="PF04055">
    <property type="entry name" value="Radical_SAM"/>
    <property type="match status" value="1"/>
</dbReference>
<dbReference type="NCBIfam" id="TIGR00089">
    <property type="entry name" value="MiaB/RimO family radical SAM methylthiotransferase"/>
    <property type="match status" value="1"/>
</dbReference>
<dbReference type="PROSITE" id="PS51918">
    <property type="entry name" value="RADICAL_SAM"/>
    <property type="match status" value="1"/>
</dbReference>
<keyword evidence="7 8" id="KW-0411">Iron-sulfur</keyword>
<keyword evidence="5 8" id="KW-0479">Metal-binding</keyword>
<keyword evidence="4 8" id="KW-0949">S-adenosyl-L-methionine</keyword>
<evidence type="ECO:0000313" key="13">
    <source>
        <dbReference type="Proteomes" id="UP000184526"/>
    </source>
</evidence>
<feature type="binding site" evidence="8">
    <location>
        <position position="162"/>
    </location>
    <ligand>
        <name>[4Fe-4S] cluster</name>
        <dbReference type="ChEBI" id="CHEBI:49883"/>
        <label>2</label>
        <note>4Fe-4S-S-AdoMet</note>
    </ligand>
</feature>
<feature type="binding site" evidence="8">
    <location>
        <position position="159"/>
    </location>
    <ligand>
        <name>[4Fe-4S] cluster</name>
        <dbReference type="ChEBI" id="CHEBI:49883"/>
        <label>2</label>
        <note>4Fe-4S-S-AdoMet</note>
    </ligand>
</feature>
<dbReference type="SFLD" id="SFLDS00029">
    <property type="entry name" value="Radical_SAM"/>
    <property type="match status" value="1"/>
</dbReference>
<dbReference type="InterPro" id="IPR012340">
    <property type="entry name" value="NA-bd_OB-fold"/>
</dbReference>
<dbReference type="InterPro" id="IPR002792">
    <property type="entry name" value="TRAM_dom"/>
</dbReference>
<comment type="cofactor">
    <cofactor evidence="8">
        <name>[4Fe-4S] cluster</name>
        <dbReference type="ChEBI" id="CHEBI:49883"/>
    </cofactor>
    <text evidence="8">Binds 2 [4Fe-4S] clusters. One cluster is coordinated with 3 cysteines and an exchangeable S-adenosyl-L-methionine.</text>
</comment>
<accession>A0A1M5SX67</accession>
<dbReference type="Gene3D" id="3.40.50.12160">
    <property type="entry name" value="Methylthiotransferase, N-terminal domain"/>
    <property type="match status" value="1"/>
</dbReference>
<dbReference type="GO" id="GO:0005840">
    <property type="term" value="C:ribosome"/>
    <property type="evidence" value="ECO:0007669"/>
    <property type="project" value="UniProtKB-KW"/>
</dbReference>
<dbReference type="SFLD" id="SFLDF00274">
    <property type="entry name" value="ribosomal_protein_S12_methylth"/>
    <property type="match status" value="1"/>
</dbReference>
<keyword evidence="1 8" id="KW-0004">4Fe-4S</keyword>
<evidence type="ECO:0000259" key="10">
    <source>
        <dbReference type="PROSITE" id="PS51449"/>
    </source>
</evidence>
<dbReference type="RefSeq" id="WP_072829462.1">
    <property type="nucleotide sequence ID" value="NZ_FQXP01000003.1"/>
</dbReference>
<evidence type="ECO:0000256" key="6">
    <source>
        <dbReference type="ARBA" id="ARBA00023004"/>
    </source>
</evidence>
<dbReference type="GO" id="GO:0140101">
    <property type="term" value="F:catalytic activity, acting on a tRNA"/>
    <property type="evidence" value="ECO:0007669"/>
    <property type="project" value="UniProtKB-ARBA"/>
</dbReference>
<dbReference type="InterPro" id="IPR007197">
    <property type="entry name" value="rSAM"/>
</dbReference>
<dbReference type="CDD" id="cd01335">
    <property type="entry name" value="Radical_SAM"/>
    <property type="match status" value="1"/>
</dbReference>
<dbReference type="GO" id="GO:0046872">
    <property type="term" value="F:metal ion binding"/>
    <property type="evidence" value="ECO:0007669"/>
    <property type="project" value="UniProtKB-KW"/>
</dbReference>
<dbReference type="InterPro" id="IPR005839">
    <property type="entry name" value="Methylthiotransferase"/>
</dbReference>
<evidence type="ECO:0000256" key="3">
    <source>
        <dbReference type="ARBA" id="ARBA00022679"/>
    </source>
</evidence>
<dbReference type="SMART" id="SM00729">
    <property type="entry name" value="Elp3"/>
    <property type="match status" value="1"/>
</dbReference>
<dbReference type="AlphaFoldDB" id="A0A1M5SX67"/>
<dbReference type="PROSITE" id="PS50926">
    <property type="entry name" value="TRAM"/>
    <property type="match status" value="1"/>
</dbReference>
<dbReference type="SUPFAM" id="SSF102114">
    <property type="entry name" value="Radical SAM enzymes"/>
    <property type="match status" value="1"/>
</dbReference>
<dbReference type="InterPro" id="IPR023404">
    <property type="entry name" value="rSAM_horseshoe"/>
</dbReference>
<gene>
    <name evidence="8" type="primary">rimO</name>
    <name evidence="12" type="ORF">SAMN02745196_00354</name>
</gene>
<dbReference type="PANTHER" id="PTHR43837">
    <property type="entry name" value="RIBOSOMAL PROTEIN S12 METHYLTHIOTRANSFERASE RIMO"/>
    <property type="match status" value="1"/>
</dbReference>
<evidence type="ECO:0000256" key="4">
    <source>
        <dbReference type="ARBA" id="ARBA00022691"/>
    </source>
</evidence>
<dbReference type="PROSITE" id="PS51449">
    <property type="entry name" value="MTTASE_N"/>
    <property type="match status" value="1"/>
</dbReference>
<name>A0A1M5SX67_9CLOT</name>
<dbReference type="PANTHER" id="PTHR43837:SF1">
    <property type="entry name" value="RIBOSOMAL PROTEIN US12 METHYLTHIOTRANSFERASE RIMO"/>
    <property type="match status" value="1"/>
</dbReference>
<dbReference type="HAMAP" id="MF_01865">
    <property type="entry name" value="MTTase_RimO"/>
    <property type="match status" value="1"/>
</dbReference>
<dbReference type="InterPro" id="IPR006638">
    <property type="entry name" value="Elp3/MiaA/NifB-like_rSAM"/>
</dbReference>
<dbReference type="InterPro" id="IPR013848">
    <property type="entry name" value="Methylthiotransferase_N"/>
</dbReference>
<dbReference type="GO" id="GO:0051539">
    <property type="term" value="F:4 iron, 4 sulfur cluster binding"/>
    <property type="evidence" value="ECO:0007669"/>
    <property type="project" value="UniProtKB-UniRule"/>
</dbReference>
<feature type="binding site" evidence="8">
    <location>
        <position position="81"/>
    </location>
    <ligand>
        <name>[4Fe-4S] cluster</name>
        <dbReference type="ChEBI" id="CHEBI:49883"/>
        <label>1</label>
    </ligand>
</feature>
<keyword evidence="2 8" id="KW-0963">Cytoplasm</keyword>
<dbReference type="FunFam" id="3.80.30.20:FF:000001">
    <property type="entry name" value="tRNA-2-methylthio-N(6)-dimethylallyladenosine synthase 2"/>
    <property type="match status" value="1"/>
</dbReference>
<dbReference type="InterPro" id="IPR005840">
    <property type="entry name" value="Ribosomal_uS12_MeSTrfase_RimO"/>
</dbReference>
<evidence type="ECO:0000256" key="7">
    <source>
        <dbReference type="ARBA" id="ARBA00023014"/>
    </source>
</evidence>
<sequence>MSKLKLGLVNLGCDKNRIDGEIMLSTLYNKYDLAKEPEDADIILVNTCGFIESSKQESIDTILEMARYKENKCKVLLATGCLTQRYGKELLELMPELDGILGVNNYSDIDRLIKNALSKEEKLCCCNYSDTNINEGERILTTDSHYAYIRISEGCDNACAYCAIPKIRGKYRSRTMESILKEANSLANQGVKELIIVAQDTTRYGVDIYGEKNLHVLLRKLSEIEKIEWIRILYCYAEELTEDIINEIADNDKVCKYIDIPLQHISDDVLKAMRRKGRRALITKNIGKLREKIKEINIRTTYIVGFPGEKEANFEELMKFTEEAKFDKLGVFKYSREENTAAYDMENQISEETKEIREAEIMFLQQRISKEINEKKVGKVYNVIVDNFDGEMYHGRNYEMAPEVDGEIIFTSENNIKLGSFIKVRITEALEYDLIGVVENELSE</sequence>
<dbReference type="Pfam" id="PF00919">
    <property type="entry name" value="UPF0004"/>
    <property type="match status" value="1"/>
</dbReference>
<feature type="domain" description="Radical SAM core" evidence="11">
    <location>
        <begin position="141"/>
        <end position="371"/>
    </location>
</feature>
<keyword evidence="3 8" id="KW-0808">Transferase</keyword>
<dbReference type="Gene3D" id="2.40.50.140">
    <property type="entry name" value="Nucleic acid-binding proteins"/>
    <property type="match status" value="1"/>
</dbReference>
<reference evidence="12 13" key="1">
    <citation type="submission" date="2016-11" db="EMBL/GenBank/DDBJ databases">
        <authorList>
            <person name="Jaros S."/>
            <person name="Januszkiewicz K."/>
            <person name="Wedrychowicz H."/>
        </authorList>
    </citation>
    <scope>NUCLEOTIDE SEQUENCE [LARGE SCALE GENOMIC DNA]</scope>
    <source>
        <strain evidence="12 13">DSM 3089</strain>
    </source>
</reference>
<evidence type="ECO:0000259" key="9">
    <source>
        <dbReference type="PROSITE" id="PS50926"/>
    </source>
</evidence>
<dbReference type="FunFam" id="2.40.50.140:FF:000210">
    <property type="entry name" value="Ribosomal protein S12 methylthiotransferase RimO"/>
    <property type="match status" value="1"/>
</dbReference>
<dbReference type="InterPro" id="IPR020612">
    <property type="entry name" value="Methylthiotransferase_CS"/>
</dbReference>
<comment type="similarity">
    <text evidence="8">Belongs to the methylthiotransferase family. RimO subfamily.</text>
</comment>
<evidence type="ECO:0000313" key="12">
    <source>
        <dbReference type="EMBL" id="SHH43154.1"/>
    </source>
</evidence>
<dbReference type="InterPro" id="IPR058240">
    <property type="entry name" value="rSAM_sf"/>
</dbReference>
<feature type="binding site" evidence="8">
    <location>
        <position position="155"/>
    </location>
    <ligand>
        <name>[4Fe-4S] cluster</name>
        <dbReference type="ChEBI" id="CHEBI:49883"/>
        <label>2</label>
        <note>4Fe-4S-S-AdoMet</note>
    </ligand>
</feature>
<dbReference type="Gene3D" id="3.80.30.20">
    <property type="entry name" value="tm_1862 like domain"/>
    <property type="match status" value="1"/>
</dbReference>
<dbReference type="GO" id="GO:0035600">
    <property type="term" value="P:tRNA methylthiolation"/>
    <property type="evidence" value="ECO:0007669"/>
    <property type="project" value="UniProtKB-ARBA"/>
</dbReference>
<feature type="domain" description="MTTase N-terminal" evidence="10">
    <location>
        <begin position="4"/>
        <end position="118"/>
    </location>
</feature>
<dbReference type="Pfam" id="PF18693">
    <property type="entry name" value="TRAM_2"/>
    <property type="match status" value="1"/>
</dbReference>
<feature type="binding site" evidence="8">
    <location>
        <position position="13"/>
    </location>
    <ligand>
        <name>[4Fe-4S] cluster</name>
        <dbReference type="ChEBI" id="CHEBI:49883"/>
        <label>1</label>
    </ligand>
</feature>
<evidence type="ECO:0000256" key="1">
    <source>
        <dbReference type="ARBA" id="ARBA00022485"/>
    </source>
</evidence>
<dbReference type="SFLD" id="SFLDG01061">
    <property type="entry name" value="methylthiotransferase"/>
    <property type="match status" value="1"/>
</dbReference>
<dbReference type="NCBIfam" id="TIGR01125">
    <property type="entry name" value="30S ribosomal protein S12 methylthiotransferase RimO"/>
    <property type="match status" value="1"/>
</dbReference>
<keyword evidence="12" id="KW-0687">Ribonucleoprotein</keyword>
<dbReference type="STRING" id="1121306.SAMN02745196_00354"/>
<dbReference type="GO" id="GO:0035599">
    <property type="term" value="F:aspartic acid methylthiotransferase activity"/>
    <property type="evidence" value="ECO:0007669"/>
    <property type="project" value="TreeGrafter"/>
</dbReference>
<dbReference type="GO" id="GO:0005829">
    <property type="term" value="C:cytosol"/>
    <property type="evidence" value="ECO:0007669"/>
    <property type="project" value="TreeGrafter"/>
</dbReference>
<keyword evidence="6 8" id="KW-0408">Iron</keyword>
<feature type="binding site" evidence="8">
    <location>
        <position position="48"/>
    </location>
    <ligand>
        <name>[4Fe-4S] cluster</name>
        <dbReference type="ChEBI" id="CHEBI:49883"/>
        <label>1</label>
    </ligand>
</feature>
<dbReference type="Proteomes" id="UP000184526">
    <property type="component" value="Unassembled WGS sequence"/>
</dbReference>
<comment type="function">
    <text evidence="8">Catalyzes the methylthiolation of an aspartic acid residue of ribosomal protein uS12.</text>
</comment>
<proteinExistence type="inferred from homology"/>
<comment type="catalytic activity">
    <reaction evidence="8">
        <text>L-aspartate(89)-[ribosomal protein uS12]-hydrogen + (sulfur carrier)-SH + AH2 + 2 S-adenosyl-L-methionine = 3-methylsulfanyl-L-aspartate(89)-[ribosomal protein uS12]-hydrogen + (sulfur carrier)-H + 5'-deoxyadenosine + L-methionine + A + S-adenosyl-L-homocysteine + 2 H(+)</text>
        <dbReference type="Rhea" id="RHEA:37087"/>
        <dbReference type="Rhea" id="RHEA-COMP:10460"/>
        <dbReference type="Rhea" id="RHEA-COMP:10461"/>
        <dbReference type="Rhea" id="RHEA-COMP:14737"/>
        <dbReference type="Rhea" id="RHEA-COMP:14739"/>
        <dbReference type="ChEBI" id="CHEBI:13193"/>
        <dbReference type="ChEBI" id="CHEBI:15378"/>
        <dbReference type="ChEBI" id="CHEBI:17319"/>
        <dbReference type="ChEBI" id="CHEBI:17499"/>
        <dbReference type="ChEBI" id="CHEBI:29917"/>
        <dbReference type="ChEBI" id="CHEBI:29961"/>
        <dbReference type="ChEBI" id="CHEBI:57844"/>
        <dbReference type="ChEBI" id="CHEBI:57856"/>
        <dbReference type="ChEBI" id="CHEBI:59789"/>
        <dbReference type="ChEBI" id="CHEBI:64428"/>
        <dbReference type="ChEBI" id="CHEBI:73599"/>
        <dbReference type="EC" id="2.8.4.4"/>
    </reaction>
</comment>
<comment type="subcellular location">
    <subcellularLocation>
        <location evidence="8">Cytoplasm</location>
    </subcellularLocation>
</comment>
<keyword evidence="13" id="KW-1185">Reference proteome</keyword>
<feature type="domain" description="TRAM" evidence="9">
    <location>
        <begin position="374"/>
        <end position="440"/>
    </location>
</feature>
<evidence type="ECO:0000256" key="8">
    <source>
        <dbReference type="HAMAP-Rule" id="MF_01865"/>
    </source>
</evidence>
<organism evidence="12 13">
    <name type="scientific">Clostridium collagenovorans DSM 3089</name>
    <dbReference type="NCBI Taxonomy" id="1121306"/>
    <lineage>
        <taxon>Bacteria</taxon>
        <taxon>Bacillati</taxon>
        <taxon>Bacillota</taxon>
        <taxon>Clostridia</taxon>
        <taxon>Eubacteriales</taxon>
        <taxon>Clostridiaceae</taxon>
        <taxon>Clostridium</taxon>
    </lineage>
</organism>
<dbReference type="InterPro" id="IPR038135">
    <property type="entry name" value="Methylthiotransferase_N_sf"/>
</dbReference>